<dbReference type="Pfam" id="PF02463">
    <property type="entry name" value="SMC_N"/>
    <property type="match status" value="1"/>
</dbReference>
<dbReference type="GO" id="GO:0005524">
    <property type="term" value="F:ATP binding"/>
    <property type="evidence" value="ECO:0007669"/>
    <property type="project" value="InterPro"/>
</dbReference>
<name>A0A7L3KJX7_9PASS</name>
<comment type="caution">
    <text evidence="6">The sequence shown here is derived from an EMBL/GenBank/DDBJ whole genome shotgun (WGS) entry which is preliminary data.</text>
</comment>
<proteinExistence type="predicted"/>
<dbReference type="PIRSF" id="PIRSF005719">
    <property type="entry name" value="SMC"/>
    <property type="match status" value="1"/>
</dbReference>
<dbReference type="SMART" id="SM00968">
    <property type="entry name" value="SMC_hinge"/>
    <property type="match status" value="1"/>
</dbReference>
<feature type="coiled-coil region" evidence="4">
    <location>
        <begin position="937"/>
        <end position="964"/>
    </location>
</feature>
<dbReference type="InterPro" id="IPR010935">
    <property type="entry name" value="SMC_hinge"/>
</dbReference>
<protein>
    <submittedName>
        <fullName evidence="6">SMC2 protein</fullName>
    </submittedName>
</protein>
<evidence type="ECO:0000256" key="4">
    <source>
        <dbReference type="SAM" id="Coils"/>
    </source>
</evidence>
<sequence length="1140" mass="129070">VRASNLQDLVYKSGQAGISKAVVSINFDNSDKSRSPLGFEANDEITVTRQVVVGGRSKYLINGVNAANSRVQDLFCSVGLNVNNPHFLIMQGQITKVLNMKPPEILAMIEEAAGTRMYECKKITVQKTIEKKESKLKSIQTVLNEEISPTLQKLKEERASYLEYQKVVREIEHLSRFCIAYEFVLAEETEVSSIDVLKEMRSNVEKLQQSMAEIEQKVKQLNEDIAEMEKEKDKEVGGRLRALEAALSENQRVNTKARSALDLKKQNLKGEEAKHNELIKRMQKDSKALVSKEEEVKKLENELNVLLEESEKDAHALAAAQQHFNAVSSGLSSTKDGEEATLSGQMMICKDEISKAVTETKQAQMKLNYAKKELQAKEAEMKKADAGYKKDRKAFEAVEKMKITLENQIKELNYSEEKGEALLAKKKALVSDISRLRELSESLMAKFPHLQFTYKHPEKNWNPSHVKGPVMSLFTVKDLSNAKALEAVAGGKLYNIVVDTEVTGKKLLEKGELKHRYTIIPLNKISARCVQEDIVKLAQSLAGRGNLHLAISLIVYDYELQNAMEYVFGTTLVSNNMDNAKKVTFDKRIMTRSVTLDGDVFDPQGTLHGGNCWFYSYNTNNIIAAPILSKLQEMKDVETELKKKESELAAVEKELANLKMVAEKYQQLKQQWEMKSEEAELLLKKLHQSAYHKQEEELLALKKTIADCEETLNKTEEGKKKAEEKYKELGNKIKNAEADCRKEQKNAEQKLNNAKIKAETSSKKTKDTQQEIKALGLELEELKQEQASCKQQIAAAEEAIKSYQEQVDALMAEVAKTEESVERSQMELAKQKEVVALHDNAIKDKSAEMVKYREQNNELQLKVKELEHSITKCQQEAADAAVKVAKMLKEHKWIASDKPLFGRPNTAYDFKSSNPKDASQKLQKLQEQKEKLGRNVNTRAMNMLSDTEERYNDLMKKKRIVENDKLKILAVIQELDRKKKEALDIAWKKVNEDFGSIFSTLLPGARAMLSASKKHNEFVGMEFRVALGNTWKENLTELSGGQRSLVALSLILAMLLFRPAPVYILDEVDAALDLSHTQNIGQMLQTHFRHSQFIVVSLKDGMFNNANVLYKTKFVDGVSTIARYNQIQKRTNEPADKQAK</sequence>
<dbReference type="Proteomes" id="UP000525319">
    <property type="component" value="Unassembled WGS sequence"/>
</dbReference>
<keyword evidence="3 4" id="KW-0175">Coiled coil</keyword>
<evidence type="ECO:0000313" key="7">
    <source>
        <dbReference type="Proteomes" id="UP000525319"/>
    </source>
</evidence>
<dbReference type="FunFam" id="3.40.50.300:FF:000385">
    <property type="entry name" value="Structural maintenance of chromosomes 2"/>
    <property type="match status" value="1"/>
</dbReference>
<dbReference type="GO" id="GO:0051276">
    <property type="term" value="P:chromosome organization"/>
    <property type="evidence" value="ECO:0007669"/>
    <property type="project" value="InterPro"/>
</dbReference>
<evidence type="ECO:0000256" key="2">
    <source>
        <dbReference type="ARBA" id="ARBA00022454"/>
    </source>
</evidence>
<dbReference type="SUPFAM" id="SSF75553">
    <property type="entry name" value="Smc hinge domain"/>
    <property type="match status" value="1"/>
</dbReference>
<dbReference type="PANTHER" id="PTHR43977">
    <property type="entry name" value="STRUCTURAL MAINTENANCE OF CHROMOSOMES PROTEIN 3"/>
    <property type="match status" value="1"/>
</dbReference>
<evidence type="ECO:0000313" key="6">
    <source>
        <dbReference type="EMBL" id="NXU41949.1"/>
    </source>
</evidence>
<feature type="domain" description="SMC hinge" evidence="5">
    <location>
        <begin position="464"/>
        <end position="584"/>
    </location>
</feature>
<dbReference type="AlphaFoldDB" id="A0A7L3KJX7"/>
<reference evidence="6 7" key="1">
    <citation type="submission" date="2019-09" db="EMBL/GenBank/DDBJ databases">
        <title>Bird 10,000 Genomes (B10K) Project - Family phase.</title>
        <authorList>
            <person name="Zhang G."/>
        </authorList>
    </citation>
    <scope>NUCLEOTIDE SEQUENCE [LARGE SCALE GENOMIC DNA]</scope>
    <source>
        <strain evidence="6">B10K-DU-030-03</strain>
    </source>
</reference>
<dbReference type="GO" id="GO:0016887">
    <property type="term" value="F:ATP hydrolysis activity"/>
    <property type="evidence" value="ECO:0007669"/>
    <property type="project" value="InterPro"/>
</dbReference>
<dbReference type="InterPro" id="IPR003395">
    <property type="entry name" value="RecF/RecN/SMC_N"/>
</dbReference>
<dbReference type="InterPro" id="IPR024704">
    <property type="entry name" value="SMC"/>
</dbReference>
<keyword evidence="2" id="KW-0158">Chromosome</keyword>
<dbReference type="InterPro" id="IPR027417">
    <property type="entry name" value="P-loop_NTPase"/>
</dbReference>
<comment type="subcellular location">
    <subcellularLocation>
        <location evidence="1">Chromosome</location>
    </subcellularLocation>
</comment>
<dbReference type="EMBL" id="VZTZ01033123">
    <property type="protein sequence ID" value="NXU41949.1"/>
    <property type="molecule type" value="Genomic_DNA"/>
</dbReference>
<dbReference type="GO" id="GO:0005694">
    <property type="term" value="C:chromosome"/>
    <property type="evidence" value="ECO:0007669"/>
    <property type="project" value="UniProtKB-SubCell"/>
</dbReference>
<accession>A0A7L3KJX7</accession>
<evidence type="ECO:0000259" key="5">
    <source>
        <dbReference type="SMART" id="SM00968"/>
    </source>
</evidence>
<evidence type="ECO:0000256" key="1">
    <source>
        <dbReference type="ARBA" id="ARBA00004286"/>
    </source>
</evidence>
<dbReference type="Gene3D" id="3.40.50.300">
    <property type="entry name" value="P-loop containing nucleotide triphosphate hydrolases"/>
    <property type="match status" value="2"/>
</dbReference>
<dbReference type="SUPFAM" id="SSF52540">
    <property type="entry name" value="P-loop containing nucleoside triphosphate hydrolases"/>
    <property type="match status" value="1"/>
</dbReference>
<feature type="non-terminal residue" evidence="6">
    <location>
        <position position="1140"/>
    </location>
</feature>
<gene>
    <name evidence="6" type="primary">Smc2</name>
    <name evidence="6" type="ORF">DRYBRU_R14036</name>
</gene>
<feature type="non-terminal residue" evidence="6">
    <location>
        <position position="1"/>
    </location>
</feature>
<organism evidence="6 7">
    <name type="scientific">Drymodes brunneopygia</name>
    <dbReference type="NCBI Taxonomy" id="626378"/>
    <lineage>
        <taxon>Eukaryota</taxon>
        <taxon>Metazoa</taxon>
        <taxon>Chordata</taxon>
        <taxon>Craniata</taxon>
        <taxon>Vertebrata</taxon>
        <taxon>Euteleostomi</taxon>
        <taxon>Archelosauria</taxon>
        <taxon>Archosauria</taxon>
        <taxon>Dinosauria</taxon>
        <taxon>Saurischia</taxon>
        <taxon>Theropoda</taxon>
        <taxon>Coelurosauria</taxon>
        <taxon>Aves</taxon>
        <taxon>Neognathae</taxon>
        <taxon>Neoaves</taxon>
        <taxon>Telluraves</taxon>
        <taxon>Australaves</taxon>
        <taxon>Passeriformes</taxon>
        <taxon>Petroicidae</taxon>
        <taxon>Drymodes</taxon>
    </lineage>
</organism>
<dbReference type="Gene3D" id="3.30.70.1620">
    <property type="match status" value="1"/>
</dbReference>
<dbReference type="InterPro" id="IPR036277">
    <property type="entry name" value="SMC_hinge_sf"/>
</dbReference>
<keyword evidence="7" id="KW-1185">Reference proteome</keyword>
<feature type="coiled-coil region" evidence="4">
    <location>
        <begin position="627"/>
        <end position="883"/>
    </location>
</feature>
<evidence type="ECO:0000256" key="3">
    <source>
        <dbReference type="ARBA" id="ARBA00023054"/>
    </source>
</evidence>
<feature type="coiled-coil region" evidence="4">
    <location>
        <begin position="197"/>
        <end position="316"/>
    </location>
</feature>
<dbReference type="OrthoDB" id="10255539at2759"/>
<dbReference type="Pfam" id="PF06470">
    <property type="entry name" value="SMC_hinge"/>
    <property type="match status" value="1"/>
</dbReference>